<keyword evidence="3" id="KW-0732">Signal</keyword>
<protein>
    <submittedName>
        <fullName evidence="5">Syndecan domain-containing protein</fullName>
    </submittedName>
</protein>
<keyword evidence="4" id="KW-1185">Reference proteome</keyword>
<evidence type="ECO:0000313" key="5">
    <source>
        <dbReference type="WBParaSite" id="PTRK_0001687700.1"/>
    </source>
</evidence>
<feature type="transmembrane region" description="Helical" evidence="2">
    <location>
        <begin position="537"/>
        <end position="562"/>
    </location>
</feature>
<evidence type="ECO:0000313" key="4">
    <source>
        <dbReference type="Proteomes" id="UP000038045"/>
    </source>
</evidence>
<feature type="region of interest" description="Disordered" evidence="1">
    <location>
        <begin position="153"/>
        <end position="200"/>
    </location>
</feature>
<name>A0A0N5A593_PARTI</name>
<dbReference type="AlphaFoldDB" id="A0A0N5A593"/>
<feature type="compositionally biased region" description="Polar residues" evidence="1">
    <location>
        <begin position="597"/>
        <end position="607"/>
    </location>
</feature>
<evidence type="ECO:0000256" key="3">
    <source>
        <dbReference type="SAM" id="SignalP"/>
    </source>
</evidence>
<dbReference type="WBParaSite" id="PTRK_0001687700.1">
    <property type="protein sequence ID" value="PTRK_0001687700.1"/>
    <property type="gene ID" value="PTRK_0001687700"/>
</dbReference>
<dbReference type="STRING" id="131310.A0A0N5A593"/>
<organism evidence="4 5">
    <name type="scientific">Parastrongyloides trichosuri</name>
    <name type="common">Possum-specific nematode worm</name>
    <dbReference type="NCBI Taxonomy" id="131310"/>
    <lineage>
        <taxon>Eukaryota</taxon>
        <taxon>Metazoa</taxon>
        <taxon>Ecdysozoa</taxon>
        <taxon>Nematoda</taxon>
        <taxon>Chromadorea</taxon>
        <taxon>Rhabditida</taxon>
        <taxon>Tylenchina</taxon>
        <taxon>Panagrolaimomorpha</taxon>
        <taxon>Strongyloidoidea</taxon>
        <taxon>Strongyloididae</taxon>
        <taxon>Parastrongyloides</taxon>
    </lineage>
</organism>
<keyword evidence="2" id="KW-1133">Transmembrane helix</keyword>
<feature type="compositionally biased region" description="Acidic residues" evidence="1">
    <location>
        <begin position="191"/>
        <end position="200"/>
    </location>
</feature>
<evidence type="ECO:0000256" key="2">
    <source>
        <dbReference type="SAM" id="Phobius"/>
    </source>
</evidence>
<proteinExistence type="predicted"/>
<keyword evidence="2" id="KW-0472">Membrane</keyword>
<sequence>MTLKIIILSLIFVLTSTKDDNHDFTIINSQSPIIHDQDFDISGTINSTEDDFSLPESKESSNSGLMSLEISGEDPFNSTKIDVQKFEDKIVLTTPYPKDEITLSSMNFDERITTADKNLFNEETTMKMVNEGLAVFMSTIPQRDEELLITTISTTTSSEKNKDDNLESMDMSDMEGDKSNEEKRKNISDDIQFDIGDDDQMDRKTNNNKIIIKNKSFDGVVDTTAAEDITIPFTVGDKIFTTEDPLEIKNIRIEENIESTSQSNIDPNSMEVRQSTIFIGPNDIQTTQMPTREKFVEKDEEMGDIFKIDNQAIFPETETPLLSTDDDNGKIAFISTSLKVTSKEEDEITTTSFPNTNNVTVLTSTVILPKILSITSKAEENNTNEFIQEVDFSKTTELPNKNELFGNSTNDKNTGAEVTLFNVIDSTTTEQTTTINMKDVEKVNKNISKEIIEGSVEKNVENININVNKPIEETSTITTVKSGEETLTEKEIETTTENIAIKVIKNLENESEKSKESKGNWDSSFLNNILSRDKKEFTYATIILCIFIFFVVFITTIIIIICKKKKENGMLRFTNSQTSSSISKIEEGMGYPGSYRSGDNNLTNETRMNNEKEVDL</sequence>
<reference evidence="5" key="1">
    <citation type="submission" date="2017-02" db="UniProtKB">
        <authorList>
            <consortium name="WormBaseParasite"/>
        </authorList>
    </citation>
    <scope>IDENTIFICATION</scope>
</reference>
<keyword evidence="2" id="KW-0812">Transmembrane</keyword>
<dbReference type="Proteomes" id="UP000038045">
    <property type="component" value="Unplaced"/>
</dbReference>
<feature type="compositionally biased region" description="Basic and acidic residues" evidence="1">
    <location>
        <begin position="175"/>
        <end position="188"/>
    </location>
</feature>
<feature type="region of interest" description="Disordered" evidence="1">
    <location>
        <begin position="590"/>
        <end position="616"/>
    </location>
</feature>
<evidence type="ECO:0000256" key="1">
    <source>
        <dbReference type="SAM" id="MobiDB-lite"/>
    </source>
</evidence>
<accession>A0A0N5A593</accession>
<feature type="signal peptide" evidence="3">
    <location>
        <begin position="1"/>
        <end position="17"/>
    </location>
</feature>
<feature type="chain" id="PRO_5005892693" evidence="3">
    <location>
        <begin position="18"/>
        <end position="616"/>
    </location>
</feature>